<sequence>MLGGNFGSPDQLVTRAKQRGCAEGSRTETIAANCIPTTSSDISRHRCGVLQSTGTPRAGVVWAAERCQPLAHICGAASSRRQPASTFRPVPSILCQPEVVCPSPPEPTHVLSMHSATSDSPS</sequence>
<proteinExistence type="predicted"/>
<name>R0LQP4_ANAPL</name>
<evidence type="ECO:0000313" key="2">
    <source>
        <dbReference type="Proteomes" id="UP000296049"/>
    </source>
</evidence>
<dbReference type="Proteomes" id="UP000296049">
    <property type="component" value="Unassembled WGS sequence"/>
</dbReference>
<keyword evidence="2" id="KW-1185">Reference proteome</keyword>
<evidence type="ECO:0000313" key="1">
    <source>
        <dbReference type="EMBL" id="EOB04060.1"/>
    </source>
</evidence>
<gene>
    <name evidence="1" type="ORF">Anapl_04658</name>
</gene>
<organism evidence="1 2">
    <name type="scientific">Anas platyrhynchos</name>
    <name type="common">Mallard</name>
    <name type="synonym">Anas boschas</name>
    <dbReference type="NCBI Taxonomy" id="8839"/>
    <lineage>
        <taxon>Eukaryota</taxon>
        <taxon>Metazoa</taxon>
        <taxon>Chordata</taxon>
        <taxon>Craniata</taxon>
        <taxon>Vertebrata</taxon>
        <taxon>Euteleostomi</taxon>
        <taxon>Archelosauria</taxon>
        <taxon>Archosauria</taxon>
        <taxon>Dinosauria</taxon>
        <taxon>Saurischia</taxon>
        <taxon>Theropoda</taxon>
        <taxon>Coelurosauria</taxon>
        <taxon>Aves</taxon>
        <taxon>Neognathae</taxon>
        <taxon>Galloanserae</taxon>
        <taxon>Anseriformes</taxon>
        <taxon>Anatidae</taxon>
        <taxon>Anatinae</taxon>
        <taxon>Anas</taxon>
    </lineage>
</organism>
<dbReference type="AlphaFoldDB" id="R0LQP4"/>
<accession>R0LQP4</accession>
<protein>
    <submittedName>
        <fullName evidence="1">Uncharacterized protein</fullName>
    </submittedName>
</protein>
<reference evidence="2" key="1">
    <citation type="journal article" date="2013" name="Nat. Genet.">
        <title>The duck genome and transcriptome provide insight into an avian influenza virus reservoir species.</title>
        <authorList>
            <person name="Huang Y."/>
            <person name="Li Y."/>
            <person name="Burt D.W."/>
            <person name="Chen H."/>
            <person name="Zhang Y."/>
            <person name="Qian W."/>
            <person name="Kim H."/>
            <person name="Gan S."/>
            <person name="Zhao Y."/>
            <person name="Li J."/>
            <person name="Yi K."/>
            <person name="Feng H."/>
            <person name="Zhu P."/>
            <person name="Li B."/>
            <person name="Liu Q."/>
            <person name="Fairley S."/>
            <person name="Magor K.E."/>
            <person name="Du Z."/>
            <person name="Hu X."/>
            <person name="Goodman L."/>
            <person name="Tafer H."/>
            <person name="Vignal A."/>
            <person name="Lee T."/>
            <person name="Kim K.W."/>
            <person name="Sheng Z."/>
            <person name="An Y."/>
            <person name="Searle S."/>
            <person name="Herrero J."/>
            <person name="Groenen M.A."/>
            <person name="Crooijmans R.P."/>
            <person name="Faraut T."/>
            <person name="Cai Q."/>
            <person name="Webster R.G."/>
            <person name="Aldridge J.R."/>
            <person name="Warren W.C."/>
            <person name="Bartschat S."/>
            <person name="Kehr S."/>
            <person name="Marz M."/>
            <person name="Stadler P.F."/>
            <person name="Smith J."/>
            <person name="Kraus R.H."/>
            <person name="Zhao Y."/>
            <person name="Ren L."/>
            <person name="Fei J."/>
            <person name="Morisson M."/>
            <person name="Kaiser P."/>
            <person name="Griffin D.K."/>
            <person name="Rao M."/>
            <person name="Pitel F."/>
            <person name="Wang J."/>
            <person name="Li N."/>
        </authorList>
    </citation>
    <scope>NUCLEOTIDE SEQUENCE [LARGE SCALE GENOMIC DNA]</scope>
</reference>
<dbReference type="EMBL" id="KB742810">
    <property type="protein sequence ID" value="EOB04060.1"/>
    <property type="molecule type" value="Genomic_DNA"/>
</dbReference>